<keyword evidence="3" id="KW-1185">Reference proteome</keyword>
<proteinExistence type="predicted"/>
<sequence>MQPLLPCYHFMWEQLAYRVSFHVTIALSFYLRSAIVLSRLGYRFRLSFLVNLFLITSADKAERSSVEAGSVGVSIKGAVVFWKAVMTSKACESTPEDSEECARKPKYSVRPGANEMYHGLSQHIGVSLLPIVVRSTFFREAAWRRLYDNATFHYLPCRIEMPDCTWTLGGAFSWTWGRGSPRVPRTICIATNKVSRSSNLGRFVEDRRYFTCESVGHHRAGLRLAKIDSSDRELFRLLLMKSTGECFVLAKSKFDPPFIGSFEIVERFVPVASRLDLPVEASRMRRLLSGGANCFLGIHVTRIGYSCYPNRVFMLPESGIPDSRTGRSCDVQMPFRIGNHDFRIGIWPSLDEMLFVLEVEFPSLSFPYWVSLLSFPYWVSLLSFPHWVYLLSFPHWIYLLSFPHWVPLIVAIIPCNPCYLVIISCGSNWHIGCHFMLSFLVNLFLITSADKAERSSVEAGSGTTLLKLEVLVCESISNGQSGSVPGRVGVFSLH</sequence>
<organism evidence="2 3">
    <name type="scientific">Centaurea solstitialis</name>
    <name type="common">yellow star-thistle</name>
    <dbReference type="NCBI Taxonomy" id="347529"/>
    <lineage>
        <taxon>Eukaryota</taxon>
        <taxon>Viridiplantae</taxon>
        <taxon>Streptophyta</taxon>
        <taxon>Embryophyta</taxon>
        <taxon>Tracheophyta</taxon>
        <taxon>Spermatophyta</taxon>
        <taxon>Magnoliopsida</taxon>
        <taxon>eudicotyledons</taxon>
        <taxon>Gunneridae</taxon>
        <taxon>Pentapetalae</taxon>
        <taxon>asterids</taxon>
        <taxon>campanulids</taxon>
        <taxon>Asterales</taxon>
        <taxon>Asteraceae</taxon>
        <taxon>Carduoideae</taxon>
        <taxon>Cardueae</taxon>
        <taxon>Centaureinae</taxon>
        <taxon>Centaurea</taxon>
    </lineage>
</organism>
<name>A0AA38T1D9_9ASTR</name>
<gene>
    <name evidence="2" type="ORF">OSB04_016658</name>
</gene>
<evidence type="ECO:0000256" key="1">
    <source>
        <dbReference type="SAM" id="Phobius"/>
    </source>
</evidence>
<keyword evidence="1" id="KW-1133">Transmembrane helix</keyword>
<protein>
    <submittedName>
        <fullName evidence="2">Uncharacterized protein</fullName>
    </submittedName>
</protein>
<evidence type="ECO:0000313" key="2">
    <source>
        <dbReference type="EMBL" id="KAJ9552613.1"/>
    </source>
</evidence>
<feature type="transmembrane region" description="Helical" evidence="1">
    <location>
        <begin position="15"/>
        <end position="37"/>
    </location>
</feature>
<reference evidence="2" key="1">
    <citation type="submission" date="2023-03" db="EMBL/GenBank/DDBJ databases">
        <title>Chromosome-scale reference genome and RAD-based genetic map of yellow starthistle (Centaurea solstitialis) reveal putative structural variation and QTLs associated with invader traits.</title>
        <authorList>
            <person name="Reatini B."/>
            <person name="Cang F.A."/>
            <person name="Jiang Q."/>
            <person name="Mckibben M.T.W."/>
            <person name="Barker M.S."/>
            <person name="Rieseberg L.H."/>
            <person name="Dlugosch K.M."/>
        </authorList>
    </citation>
    <scope>NUCLEOTIDE SEQUENCE</scope>
    <source>
        <strain evidence="2">CAN-66</strain>
        <tissue evidence="2">Leaf</tissue>
    </source>
</reference>
<feature type="transmembrane region" description="Helical" evidence="1">
    <location>
        <begin position="396"/>
        <end position="423"/>
    </location>
</feature>
<comment type="caution">
    <text evidence="2">The sequence shown here is derived from an EMBL/GenBank/DDBJ whole genome shotgun (WGS) entry which is preliminary data.</text>
</comment>
<keyword evidence="1" id="KW-0472">Membrane</keyword>
<dbReference type="EMBL" id="JARYMX010000004">
    <property type="protein sequence ID" value="KAJ9552613.1"/>
    <property type="molecule type" value="Genomic_DNA"/>
</dbReference>
<evidence type="ECO:0000313" key="3">
    <source>
        <dbReference type="Proteomes" id="UP001172457"/>
    </source>
</evidence>
<feature type="transmembrane region" description="Helical" evidence="1">
    <location>
        <begin position="366"/>
        <end position="384"/>
    </location>
</feature>
<keyword evidence="1" id="KW-0812">Transmembrane</keyword>
<accession>A0AA38T1D9</accession>
<dbReference type="Proteomes" id="UP001172457">
    <property type="component" value="Chromosome 4"/>
</dbReference>
<dbReference type="AlphaFoldDB" id="A0AA38T1D9"/>